<proteinExistence type="predicted"/>
<evidence type="ECO:0000256" key="1">
    <source>
        <dbReference type="SAM" id="SignalP"/>
    </source>
</evidence>
<dbReference type="Gene3D" id="2.120.10.30">
    <property type="entry name" value="TolB, C-terminal domain"/>
    <property type="match status" value="1"/>
</dbReference>
<gene>
    <name evidence="2" type="ORF">BN13_1380003</name>
    <name evidence="3" type="ORF">BN13_2120001</name>
</gene>
<dbReference type="AlphaFoldDB" id="A0A077M467"/>
<dbReference type="InterPro" id="IPR011042">
    <property type="entry name" value="6-blade_b-propeller_TolB-like"/>
</dbReference>
<reference evidence="2 4" key="2">
    <citation type="journal article" date="2013" name="ISME J.">
        <title>A metabolic model for members of the genus Tetrasphaera involved in enhanced biological phosphorus removal.</title>
        <authorList>
            <person name="Kristiansen R."/>
            <person name="Nguyen H.T.T."/>
            <person name="Saunders A.M."/>
            <person name="Nielsen J.L."/>
            <person name="Wimmer R."/>
            <person name="Le V.Q."/>
            <person name="McIlroy S.J."/>
            <person name="Petrovski S."/>
            <person name="Seviour R.J."/>
            <person name="Calteau A."/>
            <person name="Nielsen K.L."/>
            <person name="Nielsen P.H."/>
        </authorList>
    </citation>
    <scope>NUCLEOTIDE SEQUENCE [LARGE SCALE GENOMIC DNA]</scope>
    <source>
        <strain evidence="2 4">Ben 74</strain>
    </source>
</reference>
<dbReference type="EMBL" id="CAJC01000127">
    <property type="protein sequence ID" value="CCI52811.1"/>
    <property type="molecule type" value="Genomic_DNA"/>
</dbReference>
<evidence type="ECO:0000313" key="3">
    <source>
        <dbReference type="EMBL" id="CCI52811.1"/>
    </source>
</evidence>
<keyword evidence="1" id="KW-0732">Signal</keyword>
<organism evidence="2 4">
    <name type="scientific">Nostocoides jenkinsii Ben 74</name>
    <dbReference type="NCBI Taxonomy" id="1193518"/>
    <lineage>
        <taxon>Bacteria</taxon>
        <taxon>Bacillati</taxon>
        <taxon>Actinomycetota</taxon>
        <taxon>Actinomycetes</taxon>
        <taxon>Micrococcales</taxon>
        <taxon>Intrasporangiaceae</taxon>
        <taxon>Nostocoides</taxon>
    </lineage>
</organism>
<accession>A0A077M467</accession>
<dbReference type="Proteomes" id="UP000035720">
    <property type="component" value="Unassembled WGS sequence"/>
</dbReference>
<evidence type="ECO:0000313" key="4">
    <source>
        <dbReference type="Proteomes" id="UP000035720"/>
    </source>
</evidence>
<sequence length="367" mass="37803">MQVKLLTTLAATALTVAGITPGMASANPSPAPRLTVINDDVMTPLQLATSGTDVFVSDRIAGQVRKIAADGSSAVLTTQPGREVNGVGVDGAGRVAYVWAQLTRGTVTASGLAVVGTTAGAADLLAFERSANPDKNRTYGLVNATTCQSNGLKAAGIPVTYRGGVASRPVAVADLGTDWAVADARANAILRVRPDGRVATISALPRQPLVITSAMASALKLPTCLVGATYFTEARPTDLAVMREGLILVTVAPPALGKLDPGRRGSVYRIDPATRSVTKIVADLAAPTNLAVKTGGDERGTMYIAESGSDTITKHGPDAAYMHDALTLPGILAVEIGAGHLYLTTDVPRRANGTPEPGQTGRVYRLF</sequence>
<dbReference type="InterPro" id="IPR048031">
    <property type="entry name" value="ScyD/ScyE-like"/>
</dbReference>
<reference evidence="2" key="1">
    <citation type="submission" date="2012-05" db="EMBL/GenBank/DDBJ databases">
        <authorList>
            <person name="McIlroy S."/>
        </authorList>
    </citation>
    <scope>NUCLEOTIDE SEQUENCE</scope>
    <source>
        <strain evidence="2">Ben 74</strain>
    </source>
</reference>
<dbReference type="SUPFAM" id="SSF101898">
    <property type="entry name" value="NHL repeat"/>
    <property type="match status" value="1"/>
</dbReference>
<feature type="signal peptide" evidence="1">
    <location>
        <begin position="1"/>
        <end position="26"/>
    </location>
</feature>
<dbReference type="STRING" id="1193518.BN13_1380003"/>
<dbReference type="NCBIfam" id="NF033206">
    <property type="entry name" value="ScyE_fam"/>
    <property type="match status" value="1"/>
</dbReference>
<evidence type="ECO:0008006" key="5">
    <source>
        <dbReference type="Google" id="ProtNLM"/>
    </source>
</evidence>
<name>A0A077M467_9MICO</name>
<feature type="chain" id="PRO_5007376596" description="SMP-30/Gluconolactonase/LRE-like region domain-containing protein" evidence="1">
    <location>
        <begin position="27"/>
        <end position="367"/>
    </location>
</feature>
<comment type="caution">
    <text evidence="2">The sequence shown here is derived from an EMBL/GenBank/DDBJ whole genome shotgun (WGS) entry which is preliminary data.</text>
</comment>
<dbReference type="RefSeq" id="WP_048548238.1">
    <property type="nucleotide sequence ID" value="NZ_HF571038.1"/>
</dbReference>
<dbReference type="EMBL" id="CAJC01000044">
    <property type="protein sequence ID" value="CCI52001.1"/>
    <property type="molecule type" value="Genomic_DNA"/>
</dbReference>
<evidence type="ECO:0000313" key="2">
    <source>
        <dbReference type="EMBL" id="CCI52001.1"/>
    </source>
</evidence>
<keyword evidence="4" id="KW-1185">Reference proteome</keyword>
<protein>
    <recommendedName>
        <fullName evidence="5">SMP-30/Gluconolactonase/LRE-like region domain-containing protein</fullName>
    </recommendedName>
</protein>